<dbReference type="EMBL" id="LJDB01000057">
    <property type="protein sequence ID" value="ONI40006.1"/>
    <property type="molecule type" value="Genomic_DNA"/>
</dbReference>
<evidence type="ECO:0000313" key="1">
    <source>
        <dbReference type="EMBL" id="ONI40006.1"/>
    </source>
</evidence>
<proteinExistence type="predicted"/>
<comment type="caution">
    <text evidence="1">The sequence shown here is derived from an EMBL/GenBank/DDBJ whole genome shotgun (WGS) entry which is preliminary data.</text>
</comment>
<keyword evidence="2" id="KW-1185">Reference proteome</keyword>
<protein>
    <submittedName>
        <fullName evidence="1">Threonine aldolase</fullName>
    </submittedName>
</protein>
<organism evidence="1 2">
    <name type="scientific">Candidatus Epulonipiscium fishelsonii</name>
    <dbReference type="NCBI Taxonomy" id="77094"/>
    <lineage>
        <taxon>Bacteria</taxon>
        <taxon>Bacillati</taxon>
        <taxon>Bacillota</taxon>
        <taxon>Clostridia</taxon>
        <taxon>Lachnospirales</taxon>
        <taxon>Lachnospiraceae</taxon>
        <taxon>Candidatus Epulonipiscium</taxon>
    </lineage>
</organism>
<accession>A0ACC8XBN7</accession>
<name>A0ACC8XBN7_9FIRM</name>
<evidence type="ECO:0000313" key="2">
    <source>
        <dbReference type="Proteomes" id="UP000188605"/>
    </source>
</evidence>
<reference evidence="1" key="1">
    <citation type="submission" date="2016-08" db="EMBL/GenBank/DDBJ databases">
        <authorList>
            <person name="Ngugi D.K."/>
            <person name="Miyake S."/>
            <person name="Stingl U."/>
        </authorList>
    </citation>
    <scope>NUCLEOTIDE SEQUENCE</scope>
    <source>
        <strain evidence="1">SCG-B11WGA-EpuloA1</strain>
    </source>
</reference>
<gene>
    <name evidence="1" type="ORF">AN396_06560</name>
</gene>
<sequence>MYSFVNDYSEGVAQPIMDNLIKSNMEQTPGYGEDKYTQKAKELIKSHIKSDNSEVHLVVGGTQVNLISIGAFLRPHEAVIAVDTGHICVHEAGAIESVGHRIVSVEGCDGKLYPKDIQSVLDTHIDHHMVKPRLVYISNTTELGTVYTLEELKNLSEICKNNNLIFYIDGARLGSALTSNINTATMEDVANYADAFYIGGTKNGALFGEALVITNPALQDDFKYFIKQKGALLAKGRLLGIQFATLFENEGDLFYKLARHANKMADKIQRGFTENGFKLLAEANSNQVFVILPKTIYEQLAQEFPGSIWEPYGDDSYIIRFVASWATPEEEVDKLIKYLEKFN</sequence>
<dbReference type="Proteomes" id="UP000188605">
    <property type="component" value="Unassembled WGS sequence"/>
</dbReference>